<reference evidence="8" key="2">
    <citation type="submission" date="2023-01" db="EMBL/GenBank/DDBJ databases">
        <title>Draft genome sequence of Maritalea porphyrae strain NBRC 107169.</title>
        <authorList>
            <person name="Sun Q."/>
            <person name="Mori K."/>
        </authorList>
    </citation>
    <scope>NUCLEOTIDE SEQUENCE</scope>
    <source>
        <strain evidence="8">NBRC 107169</strain>
    </source>
</reference>
<comment type="similarity">
    <text evidence="6">Belongs to the binding-protein-dependent transport system permease family. CysTW subfamily.</text>
</comment>
<feature type="transmembrane region" description="Helical" evidence="5">
    <location>
        <begin position="234"/>
        <end position="260"/>
    </location>
</feature>
<comment type="subcellular location">
    <subcellularLocation>
        <location evidence="6">Cell inner membrane</location>
        <topology evidence="6">Multi-pass membrane protein</topology>
    </subcellularLocation>
    <subcellularLocation>
        <location evidence="1 5">Cell membrane</location>
        <topology evidence="1 5">Multi-pass membrane protein</topology>
    </subcellularLocation>
</comment>
<reference evidence="8" key="1">
    <citation type="journal article" date="2014" name="Int. J. Syst. Evol. Microbiol.">
        <title>Complete genome of a new Firmicutes species belonging to the dominant human colonic microbiota ('Ruminococcus bicirculans') reveals two chromosomes and a selective capacity to utilize plant glucans.</title>
        <authorList>
            <consortium name="NISC Comparative Sequencing Program"/>
            <person name="Wegmann U."/>
            <person name="Louis P."/>
            <person name="Goesmann A."/>
            <person name="Henrissat B."/>
            <person name="Duncan S.H."/>
            <person name="Flint H.J."/>
        </authorList>
    </citation>
    <scope>NUCLEOTIDE SEQUENCE</scope>
    <source>
        <strain evidence="8">NBRC 107169</strain>
    </source>
</reference>
<dbReference type="NCBIfam" id="TIGR02138">
    <property type="entry name" value="phosphate_pstC"/>
    <property type="match status" value="1"/>
</dbReference>
<feature type="transmembrane region" description="Helical" evidence="5">
    <location>
        <begin position="167"/>
        <end position="188"/>
    </location>
</feature>
<dbReference type="PANTHER" id="PTHR42727">
    <property type="entry name" value="PHOSPHATE TRANSPORT SYSTEM PERMEASE PROTEIN"/>
    <property type="match status" value="1"/>
</dbReference>
<keyword evidence="9" id="KW-1185">Reference proteome</keyword>
<dbReference type="PANTHER" id="PTHR42727:SF1">
    <property type="entry name" value="PHOSPHATE TRANSPORT SYSTEM PERMEASE"/>
    <property type="match status" value="1"/>
</dbReference>
<dbReference type="SUPFAM" id="SSF161098">
    <property type="entry name" value="MetI-like"/>
    <property type="match status" value="1"/>
</dbReference>
<gene>
    <name evidence="8" type="ORF">GCM10007879_17920</name>
</gene>
<organism evidence="8 9">
    <name type="scientific">Maritalea porphyrae</name>
    <dbReference type="NCBI Taxonomy" id="880732"/>
    <lineage>
        <taxon>Bacteria</taxon>
        <taxon>Pseudomonadati</taxon>
        <taxon>Pseudomonadota</taxon>
        <taxon>Alphaproteobacteria</taxon>
        <taxon>Hyphomicrobiales</taxon>
        <taxon>Devosiaceae</taxon>
        <taxon>Maritalea</taxon>
    </lineage>
</organism>
<keyword evidence="2 5" id="KW-0812">Transmembrane</keyword>
<keyword evidence="4 5" id="KW-0472">Membrane</keyword>
<feature type="transmembrane region" description="Helical" evidence="5">
    <location>
        <begin position="363"/>
        <end position="384"/>
    </location>
</feature>
<evidence type="ECO:0000256" key="1">
    <source>
        <dbReference type="ARBA" id="ARBA00004651"/>
    </source>
</evidence>
<evidence type="ECO:0000256" key="2">
    <source>
        <dbReference type="ARBA" id="ARBA00022692"/>
    </source>
</evidence>
<dbReference type="Pfam" id="PF00528">
    <property type="entry name" value="BPD_transp_1"/>
    <property type="match status" value="1"/>
</dbReference>
<evidence type="ECO:0000256" key="4">
    <source>
        <dbReference type="ARBA" id="ARBA00023136"/>
    </source>
</evidence>
<dbReference type="InterPro" id="IPR011864">
    <property type="entry name" value="Phosphate_PstC"/>
</dbReference>
<dbReference type="Proteomes" id="UP001161405">
    <property type="component" value="Unassembled WGS sequence"/>
</dbReference>
<dbReference type="PROSITE" id="PS50928">
    <property type="entry name" value="ABC_TM1"/>
    <property type="match status" value="1"/>
</dbReference>
<keyword evidence="6" id="KW-0592">Phosphate transport</keyword>
<evidence type="ECO:0000259" key="7">
    <source>
        <dbReference type="PROSITE" id="PS50928"/>
    </source>
</evidence>
<dbReference type="EMBL" id="BSNI01000002">
    <property type="protein sequence ID" value="GLQ17543.1"/>
    <property type="molecule type" value="Genomic_DNA"/>
</dbReference>
<evidence type="ECO:0000313" key="8">
    <source>
        <dbReference type="EMBL" id="GLQ17543.1"/>
    </source>
</evidence>
<comment type="caution">
    <text evidence="8">The sequence shown here is derived from an EMBL/GenBank/DDBJ whole genome shotgun (WGS) entry which is preliminary data.</text>
</comment>
<dbReference type="Gene3D" id="1.10.3720.10">
    <property type="entry name" value="MetI-like"/>
    <property type="match status" value="1"/>
</dbReference>
<keyword evidence="3 5" id="KW-1133">Transmembrane helix</keyword>
<evidence type="ECO:0000313" key="9">
    <source>
        <dbReference type="Proteomes" id="UP001161405"/>
    </source>
</evidence>
<accession>A0ABQ5USK3</accession>
<dbReference type="InterPro" id="IPR035906">
    <property type="entry name" value="MetI-like_sf"/>
</dbReference>
<feature type="transmembrane region" description="Helical" evidence="5">
    <location>
        <begin position="306"/>
        <end position="330"/>
    </location>
</feature>
<sequence>MQIWLTLLVVIAASGGLFYTGRSRALAITNGDATTLHSKPAFHGGMLLICGILPAAFVFLVWTFVSRYFADASVASLLGEEFKALTELEQGAFLRSAFGFSQSQNIGDVTAVELTAIEGYRNFYNFSNLVVQLIMAGLVIGGGYLAWRQIRVDLRARQFVEGAVSAALIAASGVAILTTLGIVLSLIFESINFFQKVPFFDFLFGTHWSPQSAFEGVGSEATDRNSEVFGAIPIFAGTLLITTIAILVAAPIGLMSAIYLSDYATPRVRAAAKPILEVLAGIPTVVYGFFAALTVAPFLRNSGEAVGLSVSSESALAAGLVMGIMIIPFVSSLSDDVINSVPQSLRDGSAGLGATKSETIRRVILPAALPGIVSALMLAISRAIGETMIVVMAAGLSANLTANPLEAVTTVTVQIVTLLVGDQEFDSAKTLAAFALGLVLFCVTLMLNVVALRVIQKYREQYD</sequence>
<feature type="transmembrane region" description="Helical" evidence="5">
    <location>
        <begin position="432"/>
        <end position="455"/>
    </location>
</feature>
<evidence type="ECO:0000256" key="5">
    <source>
        <dbReference type="RuleBase" id="RU363032"/>
    </source>
</evidence>
<keyword evidence="6" id="KW-0997">Cell inner membrane</keyword>
<comment type="function">
    <text evidence="6">Part of the binding-protein-dependent transport system for phosphate; probably responsible for the translocation of the substrate across the membrane.</text>
</comment>
<evidence type="ECO:0000256" key="3">
    <source>
        <dbReference type="ARBA" id="ARBA00022989"/>
    </source>
</evidence>
<protein>
    <recommendedName>
        <fullName evidence="6">Phosphate transport system permease protein</fullName>
    </recommendedName>
</protein>
<feature type="transmembrane region" description="Helical" evidence="5">
    <location>
        <begin position="129"/>
        <end position="147"/>
    </location>
</feature>
<feature type="transmembrane region" description="Helical" evidence="5">
    <location>
        <begin position="280"/>
        <end position="299"/>
    </location>
</feature>
<feature type="transmembrane region" description="Helical" evidence="5">
    <location>
        <begin position="41"/>
        <end position="65"/>
    </location>
</feature>
<evidence type="ECO:0000256" key="6">
    <source>
        <dbReference type="RuleBase" id="RU363054"/>
    </source>
</evidence>
<dbReference type="RefSeq" id="WP_284363765.1">
    <property type="nucleotide sequence ID" value="NZ_BSNI01000002.1"/>
</dbReference>
<dbReference type="InterPro" id="IPR022182">
    <property type="entry name" value="PstC_N"/>
</dbReference>
<name>A0ABQ5USK3_9HYPH</name>
<dbReference type="CDD" id="cd06261">
    <property type="entry name" value="TM_PBP2"/>
    <property type="match status" value="1"/>
</dbReference>
<keyword evidence="5" id="KW-0813">Transport</keyword>
<keyword evidence="6" id="KW-1003">Cell membrane</keyword>
<dbReference type="InterPro" id="IPR000515">
    <property type="entry name" value="MetI-like"/>
</dbReference>
<feature type="domain" description="ABC transmembrane type-1" evidence="7">
    <location>
        <begin position="235"/>
        <end position="451"/>
    </location>
</feature>
<proteinExistence type="inferred from homology"/>
<dbReference type="Pfam" id="PF12501">
    <property type="entry name" value="DUF3708"/>
    <property type="match status" value="1"/>
</dbReference>